<dbReference type="Pfam" id="PF15919">
    <property type="entry name" value="HicB_lk_antitox"/>
    <property type="match status" value="1"/>
</dbReference>
<dbReference type="Proteomes" id="UP001320831">
    <property type="component" value="Unassembled WGS sequence"/>
</dbReference>
<evidence type="ECO:0000313" key="2">
    <source>
        <dbReference type="EMBL" id="MCT7374894.1"/>
    </source>
</evidence>
<keyword evidence="3" id="KW-1185">Reference proteome</keyword>
<dbReference type="EMBL" id="JAOCZP010000002">
    <property type="protein sequence ID" value="MCT7374894.1"/>
    <property type="molecule type" value="Genomic_DNA"/>
</dbReference>
<proteinExistence type="predicted"/>
<dbReference type="InterPro" id="IPR031807">
    <property type="entry name" value="HicB-like"/>
</dbReference>
<evidence type="ECO:0000259" key="1">
    <source>
        <dbReference type="Pfam" id="PF15919"/>
    </source>
</evidence>
<dbReference type="SUPFAM" id="SSF143100">
    <property type="entry name" value="TTHA1013/TTHA0281-like"/>
    <property type="match status" value="1"/>
</dbReference>
<organism evidence="2 3">
    <name type="scientific">Chelativorans salis</name>
    <dbReference type="NCBI Taxonomy" id="2978478"/>
    <lineage>
        <taxon>Bacteria</taxon>
        <taxon>Pseudomonadati</taxon>
        <taxon>Pseudomonadota</taxon>
        <taxon>Alphaproteobacteria</taxon>
        <taxon>Hyphomicrobiales</taxon>
        <taxon>Phyllobacteriaceae</taxon>
        <taxon>Chelativorans</taxon>
    </lineage>
</organism>
<gene>
    <name evidence="2" type="ORF">N5A92_07565</name>
</gene>
<protein>
    <submittedName>
        <fullName evidence="2">Type II toxin-antitoxin system HicB family antitoxin</fullName>
    </submittedName>
</protein>
<accession>A0ABT2LLH2</accession>
<evidence type="ECO:0000313" key="3">
    <source>
        <dbReference type="Proteomes" id="UP001320831"/>
    </source>
</evidence>
<reference evidence="2 3" key="1">
    <citation type="submission" date="2022-09" db="EMBL/GenBank/DDBJ databases">
        <title>Chelativorans salina sp. nov., a novel slightly halophilic bacterium isolated from a saline lake sediment enrichment.</title>
        <authorList>
            <person name="Gao L."/>
            <person name="Fang B.-Z."/>
            <person name="Li W.-J."/>
        </authorList>
    </citation>
    <scope>NUCLEOTIDE SEQUENCE [LARGE SCALE GENOMIC DNA]</scope>
    <source>
        <strain evidence="2 3">EGI FJ00035</strain>
    </source>
</reference>
<dbReference type="RefSeq" id="WP_260901454.1">
    <property type="nucleotide sequence ID" value="NZ_JAOCZP010000002.1"/>
</dbReference>
<dbReference type="InterPro" id="IPR035069">
    <property type="entry name" value="TTHA1013/TTHA0281-like"/>
</dbReference>
<sequence length="92" mass="9883">MTRYIALIHKEPDSGYGVSFPDVAGVIAVADTLDETLREASAALGFAFEDWPGERPEPRSLDDLRRDPDFLREPADAVVAAIAPAPNMADAA</sequence>
<dbReference type="Gene3D" id="3.30.160.250">
    <property type="match status" value="1"/>
</dbReference>
<feature type="domain" description="HicB-like antitoxin of toxin-antitoxin system" evidence="1">
    <location>
        <begin position="4"/>
        <end position="71"/>
    </location>
</feature>
<name>A0ABT2LLH2_9HYPH</name>
<comment type="caution">
    <text evidence="2">The sequence shown here is derived from an EMBL/GenBank/DDBJ whole genome shotgun (WGS) entry which is preliminary data.</text>
</comment>